<gene>
    <name evidence="2" type="ORF">SDC9_152341</name>
</gene>
<feature type="transmembrane region" description="Helical" evidence="1">
    <location>
        <begin position="7"/>
        <end position="26"/>
    </location>
</feature>
<accession>A0A645EST2</accession>
<protein>
    <submittedName>
        <fullName evidence="2">Uncharacterized protein</fullName>
    </submittedName>
</protein>
<sequence length="61" mass="6955">MKVKRYVIYIVILAAFFSIPFVESYIAERWGWQTGTVFVVIEIIVAIIVIKIFSGKNSSSL</sequence>
<dbReference type="AlphaFoldDB" id="A0A645EST2"/>
<organism evidence="2">
    <name type="scientific">bioreactor metagenome</name>
    <dbReference type="NCBI Taxonomy" id="1076179"/>
    <lineage>
        <taxon>unclassified sequences</taxon>
        <taxon>metagenomes</taxon>
        <taxon>ecological metagenomes</taxon>
    </lineage>
</organism>
<evidence type="ECO:0000256" key="1">
    <source>
        <dbReference type="SAM" id="Phobius"/>
    </source>
</evidence>
<name>A0A645EST2_9ZZZZ</name>
<dbReference type="EMBL" id="VSSQ01051001">
    <property type="protein sequence ID" value="MPN05091.1"/>
    <property type="molecule type" value="Genomic_DNA"/>
</dbReference>
<keyword evidence="1" id="KW-0812">Transmembrane</keyword>
<keyword evidence="1" id="KW-0472">Membrane</keyword>
<feature type="transmembrane region" description="Helical" evidence="1">
    <location>
        <begin position="32"/>
        <end position="53"/>
    </location>
</feature>
<evidence type="ECO:0000313" key="2">
    <source>
        <dbReference type="EMBL" id="MPN05091.1"/>
    </source>
</evidence>
<proteinExistence type="predicted"/>
<keyword evidence="1" id="KW-1133">Transmembrane helix</keyword>
<reference evidence="2" key="1">
    <citation type="submission" date="2019-08" db="EMBL/GenBank/DDBJ databases">
        <authorList>
            <person name="Kucharzyk K."/>
            <person name="Murdoch R.W."/>
            <person name="Higgins S."/>
            <person name="Loffler F."/>
        </authorList>
    </citation>
    <scope>NUCLEOTIDE SEQUENCE</scope>
</reference>
<comment type="caution">
    <text evidence="2">The sequence shown here is derived from an EMBL/GenBank/DDBJ whole genome shotgun (WGS) entry which is preliminary data.</text>
</comment>